<gene>
    <name evidence="1" type="ORF">EZS28_035040</name>
</gene>
<dbReference type="OrthoDB" id="10500762at2759"/>
<sequence>DLITGLYAQPLTESGLKNLVCDIKPVTMSIKNYVVTEVKDSMASYKSTDECLNLVRQFYSQRPFVVPAQQVEIWPFPTSARLMRIRTSQNIHLSHVMNFCLLFPKDSRATSCFENTCYQNMQVTACGRNFPDMPMNTFEQQFFQLQLNASNLNLLFEASDMYEDASTTPRNSATRRFNPQTELTSFLITLQCERNSNEALTFDGLDTQNQITPVELRGAPIYQGAINSYYNVDTSGKRLLTPILCTIHDQFWLFSPAAGDSCMYDTNHSFDEVIGPLSV</sequence>
<accession>A0A5J4UGS5</accession>
<feature type="non-terminal residue" evidence="1">
    <location>
        <position position="1"/>
    </location>
</feature>
<dbReference type="AlphaFoldDB" id="A0A5J4UGS5"/>
<comment type="caution">
    <text evidence="1">The sequence shown here is derived from an EMBL/GenBank/DDBJ whole genome shotgun (WGS) entry which is preliminary data.</text>
</comment>
<dbReference type="Proteomes" id="UP000324800">
    <property type="component" value="Unassembled WGS sequence"/>
</dbReference>
<name>A0A5J4UGS5_9EUKA</name>
<organism evidence="1 2">
    <name type="scientific">Streblomastix strix</name>
    <dbReference type="NCBI Taxonomy" id="222440"/>
    <lineage>
        <taxon>Eukaryota</taxon>
        <taxon>Metamonada</taxon>
        <taxon>Preaxostyla</taxon>
        <taxon>Oxymonadida</taxon>
        <taxon>Streblomastigidae</taxon>
        <taxon>Streblomastix</taxon>
    </lineage>
</organism>
<protein>
    <submittedName>
        <fullName evidence="1">Uncharacterized protein</fullName>
    </submittedName>
</protein>
<evidence type="ECO:0000313" key="1">
    <source>
        <dbReference type="EMBL" id="KAA6369433.1"/>
    </source>
</evidence>
<evidence type="ECO:0000313" key="2">
    <source>
        <dbReference type="Proteomes" id="UP000324800"/>
    </source>
</evidence>
<reference evidence="1 2" key="1">
    <citation type="submission" date="2019-03" db="EMBL/GenBank/DDBJ databases">
        <title>Single cell metagenomics reveals metabolic interactions within the superorganism composed of flagellate Streblomastix strix and complex community of Bacteroidetes bacteria on its surface.</title>
        <authorList>
            <person name="Treitli S.C."/>
            <person name="Kolisko M."/>
            <person name="Husnik F."/>
            <person name="Keeling P."/>
            <person name="Hampl V."/>
        </authorList>
    </citation>
    <scope>NUCLEOTIDE SEQUENCE [LARGE SCALE GENOMIC DNA]</scope>
    <source>
        <strain evidence="1">ST1C</strain>
    </source>
</reference>
<proteinExistence type="predicted"/>
<dbReference type="EMBL" id="SNRW01016375">
    <property type="protein sequence ID" value="KAA6369433.1"/>
    <property type="molecule type" value="Genomic_DNA"/>
</dbReference>